<sequence length="119" mass="12397">MRAPLVAVATTLVLLCAGAGTGTGQAAIGIGRDCGELRRPYTDARVAVTVTKGSAACKTARGVLTAYWRASPGAAARTRTVTYRGNRWRCVPQRVMSGARAWGCSTARERTIVAASEVG</sequence>
<evidence type="ECO:0000256" key="1">
    <source>
        <dbReference type="SAM" id="SignalP"/>
    </source>
</evidence>
<gene>
    <name evidence="2" type="ORF">DSM112329_03699</name>
</gene>
<evidence type="ECO:0008006" key="3">
    <source>
        <dbReference type="Google" id="ProtNLM"/>
    </source>
</evidence>
<dbReference type="RefSeq" id="WP_354698037.1">
    <property type="nucleotide sequence ID" value="NZ_CP114014.1"/>
</dbReference>
<feature type="chain" id="PRO_5043806249" description="Secreted protein" evidence="1">
    <location>
        <begin position="27"/>
        <end position="119"/>
    </location>
</feature>
<accession>A0AAU7AYN2</accession>
<name>A0AAU7AYN2_9ACTN</name>
<dbReference type="EMBL" id="CP114014">
    <property type="protein sequence ID" value="XAY06821.1"/>
    <property type="molecule type" value="Genomic_DNA"/>
</dbReference>
<keyword evidence="1" id="KW-0732">Signal</keyword>
<proteinExistence type="predicted"/>
<feature type="signal peptide" evidence="1">
    <location>
        <begin position="1"/>
        <end position="26"/>
    </location>
</feature>
<protein>
    <recommendedName>
        <fullName evidence="3">Secreted protein</fullName>
    </recommendedName>
</protein>
<dbReference type="AlphaFoldDB" id="A0AAU7AYN2"/>
<dbReference type="KEGG" id="parq:DSM112329_03699"/>
<organism evidence="2">
    <name type="scientific">Paraconexibacter sp. AEG42_29</name>
    <dbReference type="NCBI Taxonomy" id="2997339"/>
    <lineage>
        <taxon>Bacteria</taxon>
        <taxon>Bacillati</taxon>
        <taxon>Actinomycetota</taxon>
        <taxon>Thermoleophilia</taxon>
        <taxon>Solirubrobacterales</taxon>
        <taxon>Paraconexibacteraceae</taxon>
        <taxon>Paraconexibacter</taxon>
    </lineage>
</organism>
<evidence type="ECO:0000313" key="2">
    <source>
        <dbReference type="EMBL" id="XAY06821.1"/>
    </source>
</evidence>
<reference evidence="2" key="1">
    <citation type="submission" date="2022-12" db="EMBL/GenBank/DDBJ databases">
        <title>Paraconexibacter alkalitolerans sp. nov. and Baekduia alba sp. nov., isolated from soil and emended description of the genera Paraconexibacter (Chun et al., 2020) and Baekduia (An et al., 2020).</title>
        <authorList>
            <person name="Vieira S."/>
            <person name="Huber K.J."/>
            <person name="Geppert A."/>
            <person name="Wolf J."/>
            <person name="Neumann-Schaal M."/>
            <person name="Muesken M."/>
            <person name="Overmann J."/>
        </authorList>
    </citation>
    <scope>NUCLEOTIDE SEQUENCE</scope>
    <source>
        <strain evidence="2">AEG42_29</strain>
    </source>
</reference>